<dbReference type="Pfam" id="PF04815">
    <property type="entry name" value="Sec23_helical"/>
    <property type="match status" value="1"/>
</dbReference>
<dbReference type="Gene3D" id="3.40.20.10">
    <property type="entry name" value="Severin"/>
    <property type="match status" value="1"/>
</dbReference>
<keyword evidence="9 10" id="KW-0968">Cytoplasmic vesicle</keyword>
<comment type="caution">
    <text evidence="17">The sequence shown here is derived from an EMBL/GenBank/DDBJ whole genome shotgun (WGS) entry which is preliminary data.</text>
</comment>
<proteinExistence type="inferred from homology"/>
<evidence type="ECO:0000259" key="12">
    <source>
        <dbReference type="Pfam" id="PF00626"/>
    </source>
</evidence>
<evidence type="ECO:0000256" key="1">
    <source>
        <dbReference type="ARBA" id="ARBA00009210"/>
    </source>
</evidence>
<evidence type="ECO:0000256" key="5">
    <source>
        <dbReference type="ARBA" id="ARBA00022833"/>
    </source>
</evidence>
<dbReference type="InterPro" id="IPR006895">
    <property type="entry name" value="Znf_Sec23_Sec24"/>
</dbReference>
<dbReference type="InterPro" id="IPR029006">
    <property type="entry name" value="ADF-H/Gelsolin-like_dom_sf"/>
</dbReference>
<dbReference type="EMBL" id="CAXAMM010013613">
    <property type="protein sequence ID" value="CAK9031793.1"/>
    <property type="molecule type" value="Genomic_DNA"/>
</dbReference>
<accession>A0ABP0KYI8</accession>
<keyword evidence="18" id="KW-1185">Reference proteome</keyword>
<dbReference type="Gene3D" id="3.40.50.410">
    <property type="entry name" value="von Willebrand factor, type A domain"/>
    <property type="match status" value="1"/>
</dbReference>
<dbReference type="SUPFAM" id="SSF81995">
    <property type="entry name" value="beta-sandwich domain of Sec23/24"/>
    <property type="match status" value="1"/>
</dbReference>
<dbReference type="SUPFAM" id="SSF81811">
    <property type="entry name" value="Helical domain of Sec23/24"/>
    <property type="match status" value="1"/>
</dbReference>
<keyword evidence="5 10" id="KW-0862">Zinc</keyword>
<dbReference type="Gene3D" id="1.20.120.730">
    <property type="entry name" value="Sec23/Sec24 helical domain"/>
    <property type="match status" value="1"/>
</dbReference>
<dbReference type="Pfam" id="PF04811">
    <property type="entry name" value="Sec23_trunk"/>
    <property type="match status" value="1"/>
</dbReference>
<evidence type="ECO:0000256" key="4">
    <source>
        <dbReference type="ARBA" id="ARBA00022824"/>
    </source>
</evidence>
<dbReference type="InterPro" id="IPR036180">
    <property type="entry name" value="Gelsolin-like_dom_sf"/>
</dbReference>
<protein>
    <recommendedName>
        <fullName evidence="10">Protein transport protein SEC23</fullName>
    </recommendedName>
</protein>
<evidence type="ECO:0000259" key="13">
    <source>
        <dbReference type="Pfam" id="PF04810"/>
    </source>
</evidence>
<dbReference type="SUPFAM" id="SSF82919">
    <property type="entry name" value="Zn-finger domain of Sec23/24"/>
    <property type="match status" value="1"/>
</dbReference>
<dbReference type="SUPFAM" id="SSF82754">
    <property type="entry name" value="C-terminal, gelsolin-like domain of Sec23/24"/>
    <property type="match status" value="1"/>
</dbReference>
<dbReference type="Pfam" id="PF08033">
    <property type="entry name" value="Sec23_BS"/>
    <property type="match status" value="1"/>
</dbReference>
<keyword evidence="4 10" id="KW-0256">Endoplasmic reticulum</keyword>
<dbReference type="Proteomes" id="UP001642464">
    <property type="component" value="Unassembled WGS sequence"/>
</dbReference>
<evidence type="ECO:0000313" key="17">
    <source>
        <dbReference type="EMBL" id="CAK9031793.1"/>
    </source>
</evidence>
<dbReference type="InterPro" id="IPR012990">
    <property type="entry name" value="Beta-sandwich_Sec23_24"/>
</dbReference>
<dbReference type="InterPro" id="IPR007123">
    <property type="entry name" value="Gelsolin-like_dom"/>
</dbReference>
<dbReference type="InterPro" id="IPR036175">
    <property type="entry name" value="Sec23/24_helical_dom_sf"/>
</dbReference>
<dbReference type="SUPFAM" id="SSF53300">
    <property type="entry name" value="vWA-like"/>
    <property type="match status" value="1"/>
</dbReference>
<evidence type="ECO:0000259" key="14">
    <source>
        <dbReference type="Pfam" id="PF04811"/>
    </source>
</evidence>
<dbReference type="InterPro" id="IPR006900">
    <property type="entry name" value="Sec23/24_helical_dom"/>
</dbReference>
<dbReference type="InterPro" id="IPR036174">
    <property type="entry name" value="Znf_Sec23_Sec24_sf"/>
</dbReference>
<evidence type="ECO:0000256" key="6">
    <source>
        <dbReference type="ARBA" id="ARBA00022892"/>
    </source>
</evidence>
<keyword evidence="2 10" id="KW-0813">Transport</keyword>
<evidence type="ECO:0000256" key="9">
    <source>
        <dbReference type="ARBA" id="ARBA00023329"/>
    </source>
</evidence>
<dbReference type="PANTHER" id="PTHR11141">
    <property type="entry name" value="PROTEIN TRANSPORT PROTEIN SEC23"/>
    <property type="match status" value="1"/>
</dbReference>
<keyword evidence="6 10" id="KW-0931">ER-Golgi transport</keyword>
<comment type="subcellular location">
    <subcellularLocation>
        <location evidence="10">Cytoplasmic vesicle</location>
        <location evidence="10">COPII-coated vesicle membrane</location>
        <topology evidence="10">Peripheral membrane protein</topology>
        <orientation evidence="10">Cytoplasmic side</orientation>
    </subcellularLocation>
    <subcellularLocation>
        <location evidence="10">Endoplasmic reticulum membrane</location>
        <topology evidence="10">Peripheral membrane protein</topology>
        <orientation evidence="10">Cytoplasmic side</orientation>
    </subcellularLocation>
</comment>
<evidence type="ECO:0000256" key="7">
    <source>
        <dbReference type="ARBA" id="ARBA00022927"/>
    </source>
</evidence>
<feature type="compositionally biased region" description="Low complexity" evidence="11">
    <location>
        <begin position="162"/>
        <end position="180"/>
    </location>
</feature>
<sequence length="727" mass="81248">MPILQYEPIRCKNPNCQAVLNPWCAVDVRSKMWTCPFCLTRNPFPPHYAENITEVNLPAELIPQYTTIEYELPGRVAGPPVFLFVMDVAVPEEELEELKDSILQSLSILPENALIGLITFGSMVHVHELGFAEASRSYVFRGSKDIPSDRIHALLGLPVNRQGQPGQQPQQQQSQGGFPPGAERFLLPVSECLVVLDSILSDLTRDPWPVTQEQRPQRCTGVAMSVAVGMLEKLWARRGARIMMFVGGPPTVGPGAVAKIGLDDSMRSHTDLQKGKADLFAKAQEHYNALAQRCVQSCHVVDIFACSLDQVGLLEMKNCVDQTGGLVVLADFFSQTVFKESLRRVFTRFSDDSNDLDKGQLTMAFAGTLECITSREYKVRGAIGPCSSLKKKSPSVSDNELGQGGTYAWRMGGIDPGTTLALYFEVVQGGDQQGGQQQQQQGPQRRHLQLITQYQHANGKYRMRVTTVGGIWQSDPNVAVIGRSFDQEAAAVLVARAAVHRTETEETTDILRWLDRSLIRLCGRFADYRKDDPTSFRLPMEFTIYPQFMFHLRRSPFLQVFNSSPDESAYHRMILTRNNTNNSLVMIQPALLSYSFDGPPTPVLLDITSIQENTILLLDTFFTVVVFHGDTIASWRDLGYQEQADYANFKSLLQAPKDDAQAVMEDRFPFPRYITADQNKSQSRFLMAKVNPPNSSENANGQQLIFTDDVSLQIFMSHLMKLAVESS</sequence>
<evidence type="ECO:0000259" key="16">
    <source>
        <dbReference type="Pfam" id="PF08033"/>
    </source>
</evidence>
<dbReference type="InterPro" id="IPR006896">
    <property type="entry name" value="Sec23/24_trunk_dom"/>
</dbReference>
<evidence type="ECO:0000256" key="11">
    <source>
        <dbReference type="SAM" id="MobiDB-lite"/>
    </source>
</evidence>
<evidence type="ECO:0000256" key="2">
    <source>
        <dbReference type="ARBA" id="ARBA00022448"/>
    </source>
</evidence>
<keyword evidence="3 10" id="KW-0479">Metal-binding</keyword>
<evidence type="ECO:0000256" key="8">
    <source>
        <dbReference type="ARBA" id="ARBA00023136"/>
    </source>
</evidence>
<dbReference type="InterPro" id="IPR037364">
    <property type="entry name" value="Sec23"/>
</dbReference>
<feature type="domain" description="Zinc finger Sec23/Sec24-type" evidence="13">
    <location>
        <begin position="8"/>
        <end position="48"/>
    </location>
</feature>
<gene>
    <name evidence="17" type="ORF">SCF082_LOCUS19785</name>
</gene>
<dbReference type="Gene3D" id="2.30.30.380">
    <property type="entry name" value="Zn-finger domain of Sec23/24"/>
    <property type="match status" value="1"/>
</dbReference>
<feature type="domain" description="Sec23/Sec24 trunk" evidence="14">
    <location>
        <begin position="79"/>
        <end position="346"/>
    </location>
</feature>
<comment type="similarity">
    <text evidence="1 10">Belongs to the SEC23/SEC24 family. SEC23 subfamily.</text>
</comment>
<evidence type="ECO:0000256" key="3">
    <source>
        <dbReference type="ARBA" id="ARBA00022723"/>
    </source>
</evidence>
<reference evidence="17 18" key="1">
    <citation type="submission" date="2024-02" db="EMBL/GenBank/DDBJ databases">
        <authorList>
            <person name="Chen Y."/>
            <person name="Shah S."/>
            <person name="Dougan E. K."/>
            <person name="Thang M."/>
            <person name="Chan C."/>
        </authorList>
    </citation>
    <scope>NUCLEOTIDE SEQUENCE [LARGE SCALE GENOMIC DNA]</scope>
</reference>
<dbReference type="Gene3D" id="2.60.40.1670">
    <property type="entry name" value="beta-sandwich domain of Sec23/24"/>
    <property type="match status" value="1"/>
</dbReference>
<evidence type="ECO:0000256" key="10">
    <source>
        <dbReference type="RuleBase" id="RU365030"/>
    </source>
</evidence>
<evidence type="ECO:0000313" key="18">
    <source>
        <dbReference type="Proteomes" id="UP001642464"/>
    </source>
</evidence>
<feature type="domain" description="Sec23/Sec24 helical" evidence="15">
    <location>
        <begin position="486"/>
        <end position="584"/>
    </location>
</feature>
<feature type="region of interest" description="Disordered" evidence="11">
    <location>
        <begin position="159"/>
        <end position="180"/>
    </location>
</feature>
<dbReference type="InterPro" id="IPR036465">
    <property type="entry name" value="vWFA_dom_sf"/>
</dbReference>
<dbReference type="PANTHER" id="PTHR11141:SF0">
    <property type="entry name" value="PROTEIN TRANSPORT PROTEIN SEC23"/>
    <property type="match status" value="1"/>
</dbReference>
<keyword evidence="10" id="KW-0963">Cytoplasm</keyword>
<keyword evidence="7 10" id="KW-0653">Protein transport</keyword>
<dbReference type="Pfam" id="PF00626">
    <property type="entry name" value="Gelsolin"/>
    <property type="match status" value="1"/>
</dbReference>
<dbReference type="Pfam" id="PF04810">
    <property type="entry name" value="zf-Sec23_Sec24"/>
    <property type="match status" value="1"/>
</dbReference>
<feature type="domain" description="Sec23/Sec24 beta-sandwich" evidence="16">
    <location>
        <begin position="364"/>
        <end position="468"/>
    </location>
</feature>
<evidence type="ECO:0000259" key="15">
    <source>
        <dbReference type="Pfam" id="PF04815"/>
    </source>
</evidence>
<feature type="domain" description="Gelsolin-like" evidence="12">
    <location>
        <begin position="600"/>
        <end position="686"/>
    </location>
</feature>
<comment type="function">
    <text evidence="10">Component of the coat protein complex II (COPII) which promotes the formation of transport vesicles from the endoplasmic reticulum (ER). The coat has two main functions, the physical deformation of the endoplasmic reticulum membrane into vesicles and the selection of cargo molecules.</text>
</comment>
<name>A0ABP0KYI8_9DINO</name>
<organism evidence="17 18">
    <name type="scientific">Durusdinium trenchii</name>
    <dbReference type="NCBI Taxonomy" id="1381693"/>
    <lineage>
        <taxon>Eukaryota</taxon>
        <taxon>Sar</taxon>
        <taxon>Alveolata</taxon>
        <taxon>Dinophyceae</taxon>
        <taxon>Suessiales</taxon>
        <taxon>Symbiodiniaceae</taxon>
        <taxon>Durusdinium</taxon>
    </lineage>
</organism>
<keyword evidence="8 10" id="KW-0472">Membrane</keyword>